<feature type="transmembrane region" description="Helical" evidence="6">
    <location>
        <begin position="186"/>
        <end position="205"/>
    </location>
</feature>
<comment type="subcellular location">
    <subcellularLocation>
        <location evidence="1">Membrane</location>
    </subcellularLocation>
</comment>
<dbReference type="OrthoDB" id="9427418at2759"/>
<dbReference type="InterPro" id="IPR013783">
    <property type="entry name" value="Ig-like_fold"/>
</dbReference>
<evidence type="ECO:0000256" key="2">
    <source>
        <dbReference type="ARBA" id="ARBA00022729"/>
    </source>
</evidence>
<name>A0A8T2IFW1_9PIPI</name>
<keyword evidence="4" id="KW-0325">Glycoprotein</keyword>
<keyword evidence="6" id="KW-1133">Transmembrane helix</keyword>
<comment type="caution">
    <text evidence="7">The sequence shown here is derived from an EMBL/GenBank/DDBJ whole genome shotgun (WGS) entry which is preliminary data.</text>
</comment>
<dbReference type="PANTHER" id="PTHR12080">
    <property type="entry name" value="SIGNALING LYMPHOCYTIC ACTIVATION MOLECULE"/>
    <property type="match status" value="1"/>
</dbReference>
<feature type="region of interest" description="Disordered" evidence="5">
    <location>
        <begin position="211"/>
        <end position="244"/>
    </location>
</feature>
<evidence type="ECO:0008006" key="9">
    <source>
        <dbReference type="Google" id="ProtNLM"/>
    </source>
</evidence>
<proteinExistence type="predicted"/>
<evidence type="ECO:0000256" key="5">
    <source>
        <dbReference type="SAM" id="MobiDB-lite"/>
    </source>
</evidence>
<dbReference type="SUPFAM" id="SSF48726">
    <property type="entry name" value="Immunoglobulin"/>
    <property type="match status" value="2"/>
</dbReference>
<evidence type="ECO:0000256" key="1">
    <source>
        <dbReference type="ARBA" id="ARBA00004370"/>
    </source>
</evidence>
<dbReference type="Proteomes" id="UP000812440">
    <property type="component" value="Unassembled WGS sequence"/>
</dbReference>
<accession>A0A8T2IFW1</accession>
<evidence type="ECO:0000313" key="8">
    <source>
        <dbReference type="Proteomes" id="UP000812440"/>
    </source>
</evidence>
<feature type="compositionally biased region" description="Basic and acidic residues" evidence="5">
    <location>
        <begin position="235"/>
        <end position="244"/>
    </location>
</feature>
<dbReference type="Gene3D" id="2.60.40.10">
    <property type="entry name" value="Immunoglobulins"/>
    <property type="match status" value="2"/>
</dbReference>
<gene>
    <name evidence="7" type="ORF">GDO86_020071</name>
</gene>
<keyword evidence="6" id="KW-0812">Transmembrane</keyword>
<dbReference type="AlphaFoldDB" id="A0A8T2IFW1"/>
<evidence type="ECO:0000313" key="7">
    <source>
        <dbReference type="EMBL" id="KAG8430723.1"/>
    </source>
</evidence>
<dbReference type="GO" id="GO:0016020">
    <property type="term" value="C:membrane"/>
    <property type="evidence" value="ECO:0007669"/>
    <property type="project" value="UniProtKB-SubCell"/>
</dbReference>
<feature type="non-terminal residue" evidence="7">
    <location>
        <position position="1"/>
    </location>
</feature>
<evidence type="ECO:0000256" key="3">
    <source>
        <dbReference type="ARBA" id="ARBA00023136"/>
    </source>
</evidence>
<protein>
    <recommendedName>
        <fullName evidence="9">Ig-like domain-containing protein</fullName>
    </recommendedName>
</protein>
<reference evidence="7" key="1">
    <citation type="thesis" date="2020" institute="ProQuest LLC" country="789 East Eisenhower Parkway, Ann Arbor, MI, USA">
        <title>Comparative Genomics and Chromosome Evolution.</title>
        <authorList>
            <person name="Mudd A.B."/>
        </authorList>
    </citation>
    <scope>NUCLEOTIDE SEQUENCE</scope>
    <source>
        <strain evidence="7">Female2</strain>
        <tissue evidence="7">Blood</tissue>
    </source>
</reference>
<evidence type="ECO:0000256" key="4">
    <source>
        <dbReference type="ARBA" id="ARBA00023180"/>
    </source>
</evidence>
<evidence type="ECO:0000256" key="6">
    <source>
        <dbReference type="SAM" id="Phobius"/>
    </source>
</evidence>
<keyword evidence="3 6" id="KW-0472">Membrane</keyword>
<dbReference type="EMBL" id="JAACNH010000668">
    <property type="protein sequence ID" value="KAG8430723.1"/>
    <property type="molecule type" value="Genomic_DNA"/>
</dbReference>
<organism evidence="7 8">
    <name type="scientific">Hymenochirus boettgeri</name>
    <name type="common">Congo dwarf clawed frog</name>
    <dbReference type="NCBI Taxonomy" id="247094"/>
    <lineage>
        <taxon>Eukaryota</taxon>
        <taxon>Metazoa</taxon>
        <taxon>Chordata</taxon>
        <taxon>Craniata</taxon>
        <taxon>Vertebrata</taxon>
        <taxon>Euteleostomi</taxon>
        <taxon>Amphibia</taxon>
        <taxon>Batrachia</taxon>
        <taxon>Anura</taxon>
        <taxon>Pipoidea</taxon>
        <taxon>Pipidae</taxon>
        <taxon>Pipinae</taxon>
        <taxon>Hymenochirus</taxon>
    </lineage>
</organism>
<sequence length="244" mass="26642">GQCLEVKNVLVNGNVTFSVVHPGAVSEITWKKGSDLLVEFYGEKPHFYLLKDRANVTFSPITLSINKMTGDDGGTYTAEVMNDKQKTTTYIFSLKVWVPVPKPNITCSQEGNSTLFLCHSDLDVSYQWQDGSKTEPAGDQYSISHSSNKRHGPLTCVVTNPLSTNQTTIQIESCVQGENERGRTGLVIFASAGFTGIAGIAGVLWKRNKLQGQNRTRPSSQDISPDGQSKGQPTDVERGENPTD</sequence>
<dbReference type="InterPro" id="IPR015631">
    <property type="entry name" value="CD2/SLAM_rcpt"/>
</dbReference>
<dbReference type="PANTHER" id="PTHR12080:SF127">
    <property type="entry name" value="LYMPHOCYTE FUNCTION-ASSOCIATED ANTIGEN 3"/>
    <property type="match status" value="1"/>
</dbReference>
<feature type="compositionally biased region" description="Polar residues" evidence="5">
    <location>
        <begin position="211"/>
        <end position="232"/>
    </location>
</feature>
<dbReference type="InterPro" id="IPR036179">
    <property type="entry name" value="Ig-like_dom_sf"/>
</dbReference>
<keyword evidence="2" id="KW-0732">Signal</keyword>
<keyword evidence="8" id="KW-1185">Reference proteome</keyword>